<feature type="transmembrane region" description="Helical" evidence="7">
    <location>
        <begin position="390"/>
        <end position="411"/>
    </location>
</feature>
<dbReference type="GO" id="GO:0016020">
    <property type="term" value="C:membrane"/>
    <property type="evidence" value="ECO:0007669"/>
    <property type="project" value="UniProtKB-SubCell"/>
</dbReference>
<dbReference type="AlphaFoldDB" id="A0AAD7ZTU6"/>
<feature type="transmembrane region" description="Helical" evidence="7">
    <location>
        <begin position="843"/>
        <end position="862"/>
    </location>
</feature>
<feature type="transmembrane region" description="Helical" evidence="7">
    <location>
        <begin position="423"/>
        <end position="445"/>
    </location>
</feature>
<dbReference type="PANTHER" id="PTHR45951:SF3">
    <property type="entry name" value="PROTEIN DISPATCHED"/>
    <property type="match status" value="1"/>
</dbReference>
<dbReference type="Pfam" id="PF03176">
    <property type="entry name" value="MMPL"/>
    <property type="match status" value="1"/>
</dbReference>
<feature type="transmembrane region" description="Helical" evidence="7">
    <location>
        <begin position="569"/>
        <end position="589"/>
    </location>
</feature>
<evidence type="ECO:0000256" key="3">
    <source>
        <dbReference type="ARBA" id="ARBA00022989"/>
    </source>
</evidence>
<evidence type="ECO:0000256" key="2">
    <source>
        <dbReference type="ARBA" id="ARBA00022692"/>
    </source>
</evidence>
<evidence type="ECO:0000256" key="4">
    <source>
        <dbReference type="ARBA" id="ARBA00023136"/>
    </source>
</evidence>
<feature type="transmembrane region" description="Helical" evidence="7">
    <location>
        <begin position="465"/>
        <end position="483"/>
    </location>
</feature>
<dbReference type="InterPro" id="IPR053958">
    <property type="entry name" value="HMGCR/SNAP/NPC1-like_SSD"/>
</dbReference>
<feature type="transmembrane region" description="Helical" evidence="7">
    <location>
        <begin position="961"/>
        <end position="981"/>
    </location>
</feature>
<dbReference type="InterPro" id="IPR052081">
    <property type="entry name" value="Dispatched_Hh_regulator"/>
</dbReference>
<reference evidence="9" key="1">
    <citation type="journal article" date="2023" name="IScience">
        <title>Live-bearing cockroach genome reveals convergent evolutionary mechanisms linked to viviparity in insects and beyond.</title>
        <authorList>
            <person name="Fouks B."/>
            <person name="Harrison M.C."/>
            <person name="Mikhailova A.A."/>
            <person name="Marchal E."/>
            <person name="English S."/>
            <person name="Carruthers M."/>
            <person name="Jennings E.C."/>
            <person name="Chiamaka E.L."/>
            <person name="Frigard R.A."/>
            <person name="Pippel M."/>
            <person name="Attardo G.M."/>
            <person name="Benoit J.B."/>
            <person name="Bornberg-Bauer E."/>
            <person name="Tobe S.S."/>
        </authorList>
    </citation>
    <scope>NUCLEOTIDE SEQUENCE</scope>
    <source>
        <strain evidence="9">Stay&amp;Tobe</strain>
    </source>
</reference>
<dbReference type="Gene3D" id="1.20.1640.10">
    <property type="entry name" value="Multidrug efflux transporter AcrB transmembrane domain"/>
    <property type="match status" value="2"/>
</dbReference>
<sequence length="1144" mass="127688">CDVGNPGIHSSLDFINPSSEKTMNWFARIVAHHPYVILVAVAVFAGTCLVIPLTTKNLPNFQDPQLGFEARGTILAQRLTAWRNLLDSTRPSGPLIVDPRHGPTHNELRRITDNKAKEIAQETKNYSEPDPDALQLLEVLERNNKKDIVDDHHDHLHLSSDGFFCTSPSPDYARVVLSSTDGGDLFTLDAILAMCHIEARLMMSEQFHGICETISHGKCCHSWSLGNYIALLHNRTSCFALTSEDVNATRELLKMCAYFYHSLKLTPDCHENSFRFCQQVPQQCTQHNAVYNIMYFLVDVTFLPPNDTTNNSLINTMLILPIARSSAALEYYHTLDLRSLQYGTVQVVAMDFGLKAVLFNEYLIRDTWMIGAGGTFVLLCTWLYTGSLFVTLMMVLAIIFSLGISYFMYTLVFELRFFPFMNILASIVAIGIGADDAFIFCKVWQCAKAEKNNGTLVKLVHDTLKHATLSMFVTSLTTAAAFYSSFISSITAIRCFSIFAGTATLATFALMVTWLPAAVVVSERWCCPPMVPPQWLAWDSKLRPARLAADQARVLLDKFLVMSVIRLRYVWIVVLGGAALISVGIVFYYPRLKLPDSRDFQLFDSRHPFETYDLVYKDKFWFERLQKVESEDSLNAKLPLRFVWGILPVDNGDYMDPNSRGTLLYDRSFDMAAPESQKWLLGFCRRLRAQSFYEQVLGPLIPNCFISSFHAWMQRRCQDPIDHIDRTPCCENSTFPFKRNVFEKCILQATIDLYNTPVEFFMPGMAGLKFSREKHPKVRALVVEYDSNYSYSLSFSEMNSFYKQVETWTQKEISSAPPGMRNGWFVSHLDFYDLQRTLSQDTLIAIGVSMGIALVVLLLVTLNILISLYAIITISCIIFVTVAILVLLGWKMNVLESIAVSVAIGLAVDFSLHYGVHYRMCPDGNDRETAVTFAISRMGGPTAMAALTTAAAGAFMLPSTVLAYIQIGIFLVTVMAVSWIYSTFFLGSLLRVGGPQHGFGQFSYPRFDKNCLNGDSSSAGSGAVDRVDKTVYTNVLSESTLSTSSTVCALHPTASESHELEALSAKRRGNSFNRRLRRSGSLSATLPSSSSAPLAARVAARKVSLPADQSPSATSATTIVLVDDCDVDLRPGIGDATEEPLMRH</sequence>
<feature type="non-terminal residue" evidence="9">
    <location>
        <position position="1144"/>
    </location>
</feature>
<keyword evidence="4 7" id="KW-0472">Membrane</keyword>
<keyword evidence="10" id="KW-1185">Reference proteome</keyword>
<protein>
    <recommendedName>
        <fullName evidence="8">SSD domain-containing protein</fullName>
    </recommendedName>
</protein>
<dbReference type="EMBL" id="JASPKZ010007173">
    <property type="protein sequence ID" value="KAJ9586336.1"/>
    <property type="molecule type" value="Genomic_DNA"/>
</dbReference>
<accession>A0AAD7ZTU6</accession>
<dbReference type="InterPro" id="IPR000731">
    <property type="entry name" value="SSD"/>
</dbReference>
<feature type="transmembrane region" description="Helical" evidence="7">
    <location>
        <begin position="35"/>
        <end position="53"/>
    </location>
</feature>
<evidence type="ECO:0000256" key="7">
    <source>
        <dbReference type="SAM" id="Phobius"/>
    </source>
</evidence>
<dbReference type="PROSITE" id="PS50156">
    <property type="entry name" value="SSD"/>
    <property type="match status" value="1"/>
</dbReference>
<comment type="similarity">
    <text evidence="6">Belongs to the dispatched family.</text>
</comment>
<dbReference type="GO" id="GO:0022857">
    <property type="term" value="F:transmembrane transporter activity"/>
    <property type="evidence" value="ECO:0007669"/>
    <property type="project" value="TreeGrafter"/>
</dbReference>
<evidence type="ECO:0000256" key="6">
    <source>
        <dbReference type="ARBA" id="ARBA00038046"/>
    </source>
</evidence>
<keyword evidence="5" id="KW-0325">Glycoprotein</keyword>
<dbReference type="PANTHER" id="PTHR45951">
    <property type="entry name" value="PROTEIN DISPATCHED-RELATED"/>
    <property type="match status" value="1"/>
</dbReference>
<feature type="domain" description="SSD" evidence="8">
    <location>
        <begin position="387"/>
        <end position="521"/>
    </location>
</feature>
<reference evidence="9" key="2">
    <citation type="submission" date="2023-05" db="EMBL/GenBank/DDBJ databases">
        <authorList>
            <person name="Fouks B."/>
        </authorList>
    </citation>
    <scope>NUCLEOTIDE SEQUENCE</scope>
    <source>
        <strain evidence="9">Stay&amp;Tobe</strain>
        <tissue evidence="9">Testes</tissue>
    </source>
</reference>
<dbReference type="SUPFAM" id="SSF82866">
    <property type="entry name" value="Multidrug efflux transporter AcrB transmembrane domain"/>
    <property type="match status" value="2"/>
</dbReference>
<evidence type="ECO:0000313" key="9">
    <source>
        <dbReference type="EMBL" id="KAJ9586336.1"/>
    </source>
</evidence>
<dbReference type="InterPro" id="IPR004869">
    <property type="entry name" value="MMPL_dom"/>
</dbReference>
<keyword evidence="2 7" id="KW-0812">Transmembrane</keyword>
<dbReference type="Pfam" id="PF12349">
    <property type="entry name" value="Sterol-sensing"/>
    <property type="match status" value="1"/>
</dbReference>
<organism evidence="9 10">
    <name type="scientific">Diploptera punctata</name>
    <name type="common">Pacific beetle cockroach</name>
    <dbReference type="NCBI Taxonomy" id="6984"/>
    <lineage>
        <taxon>Eukaryota</taxon>
        <taxon>Metazoa</taxon>
        <taxon>Ecdysozoa</taxon>
        <taxon>Arthropoda</taxon>
        <taxon>Hexapoda</taxon>
        <taxon>Insecta</taxon>
        <taxon>Pterygota</taxon>
        <taxon>Neoptera</taxon>
        <taxon>Polyneoptera</taxon>
        <taxon>Dictyoptera</taxon>
        <taxon>Blattodea</taxon>
        <taxon>Blaberoidea</taxon>
        <taxon>Blaberidae</taxon>
        <taxon>Diplopterinae</taxon>
        <taxon>Diploptera</taxon>
    </lineage>
</organism>
<proteinExistence type="inferred from homology"/>
<evidence type="ECO:0000256" key="5">
    <source>
        <dbReference type="ARBA" id="ARBA00023180"/>
    </source>
</evidence>
<feature type="transmembrane region" description="Helical" evidence="7">
    <location>
        <begin position="495"/>
        <end position="515"/>
    </location>
</feature>
<evidence type="ECO:0000313" key="10">
    <source>
        <dbReference type="Proteomes" id="UP001233999"/>
    </source>
</evidence>
<dbReference type="Proteomes" id="UP001233999">
    <property type="component" value="Unassembled WGS sequence"/>
</dbReference>
<feature type="transmembrane region" description="Helical" evidence="7">
    <location>
        <begin position="897"/>
        <end position="916"/>
    </location>
</feature>
<comment type="caution">
    <text evidence="9">The sequence shown here is derived from an EMBL/GenBank/DDBJ whole genome shotgun (WGS) entry which is preliminary data.</text>
</comment>
<evidence type="ECO:0000259" key="8">
    <source>
        <dbReference type="PROSITE" id="PS50156"/>
    </source>
</evidence>
<feature type="transmembrane region" description="Helical" evidence="7">
    <location>
        <begin position="367"/>
        <end position="384"/>
    </location>
</feature>
<comment type="subcellular location">
    <subcellularLocation>
        <location evidence="1">Membrane</location>
        <topology evidence="1">Multi-pass membrane protein</topology>
    </subcellularLocation>
</comment>
<feature type="transmembrane region" description="Helical" evidence="7">
    <location>
        <begin position="868"/>
        <end position="890"/>
    </location>
</feature>
<dbReference type="GO" id="GO:0007224">
    <property type="term" value="P:smoothened signaling pathway"/>
    <property type="evidence" value="ECO:0007669"/>
    <property type="project" value="TreeGrafter"/>
</dbReference>
<name>A0AAD7ZTU6_DIPPU</name>
<evidence type="ECO:0000256" key="1">
    <source>
        <dbReference type="ARBA" id="ARBA00004141"/>
    </source>
</evidence>
<gene>
    <name evidence="9" type="ORF">L9F63_020044</name>
</gene>
<keyword evidence="3 7" id="KW-1133">Transmembrane helix</keyword>